<feature type="chain" id="PRO_5046239352" evidence="2">
    <location>
        <begin position="23"/>
        <end position="133"/>
    </location>
</feature>
<gene>
    <name evidence="3" type="ORF">ABID37_000135</name>
</gene>
<evidence type="ECO:0000313" key="3">
    <source>
        <dbReference type="EMBL" id="MET3789951.1"/>
    </source>
</evidence>
<evidence type="ECO:0000256" key="2">
    <source>
        <dbReference type="SAM" id="SignalP"/>
    </source>
</evidence>
<evidence type="ECO:0000313" key="4">
    <source>
        <dbReference type="Proteomes" id="UP001549076"/>
    </source>
</evidence>
<organism evidence="3 4">
    <name type="scientific">Aquamicrobium terrae</name>
    <dbReference type="NCBI Taxonomy" id="1324945"/>
    <lineage>
        <taxon>Bacteria</taxon>
        <taxon>Pseudomonadati</taxon>
        <taxon>Pseudomonadota</taxon>
        <taxon>Alphaproteobacteria</taxon>
        <taxon>Hyphomicrobiales</taxon>
        <taxon>Phyllobacteriaceae</taxon>
        <taxon>Aquamicrobium</taxon>
    </lineage>
</organism>
<proteinExistence type="predicted"/>
<dbReference type="Proteomes" id="UP001549076">
    <property type="component" value="Unassembled WGS sequence"/>
</dbReference>
<comment type="caution">
    <text evidence="3">The sequence shown here is derived from an EMBL/GenBank/DDBJ whole genome shotgun (WGS) entry which is preliminary data.</text>
</comment>
<accession>A0ABV2MT57</accession>
<feature type="compositionally biased region" description="Polar residues" evidence="1">
    <location>
        <begin position="104"/>
        <end position="120"/>
    </location>
</feature>
<feature type="signal peptide" evidence="2">
    <location>
        <begin position="1"/>
        <end position="22"/>
    </location>
</feature>
<feature type="region of interest" description="Disordered" evidence="1">
    <location>
        <begin position="101"/>
        <end position="120"/>
    </location>
</feature>
<dbReference type="RefSeq" id="WP_354192027.1">
    <property type="nucleotide sequence ID" value="NZ_JBEPML010000001.1"/>
</dbReference>
<reference evidence="3 4" key="1">
    <citation type="submission" date="2024-06" db="EMBL/GenBank/DDBJ databases">
        <title>Genomic Encyclopedia of Type Strains, Phase IV (KMG-IV): sequencing the most valuable type-strain genomes for metagenomic binning, comparative biology and taxonomic classification.</title>
        <authorList>
            <person name="Goeker M."/>
        </authorList>
    </citation>
    <scope>NUCLEOTIDE SEQUENCE [LARGE SCALE GENOMIC DNA]</scope>
    <source>
        <strain evidence="3 4">DSM 27865</strain>
    </source>
</reference>
<keyword evidence="4" id="KW-1185">Reference proteome</keyword>
<name>A0ABV2MT57_9HYPH</name>
<keyword evidence="2" id="KW-0732">Signal</keyword>
<protein>
    <submittedName>
        <fullName evidence="3">Uncharacterized protein</fullName>
    </submittedName>
</protein>
<sequence>MNKFTVILAGAAISFATFSAHAGGWGTNGNSNNSSGGLLNIAPAIALGDVKLLNGLSILNKSPILSGNNTVLGNGILSGIGLGVLGIGNGSAKSSVGIGGGGNSYTDNSGNTYDSGNSYSTYSVKSYAVKKRR</sequence>
<evidence type="ECO:0000256" key="1">
    <source>
        <dbReference type="SAM" id="MobiDB-lite"/>
    </source>
</evidence>
<dbReference type="EMBL" id="JBEPML010000001">
    <property type="protein sequence ID" value="MET3789951.1"/>
    <property type="molecule type" value="Genomic_DNA"/>
</dbReference>